<dbReference type="AlphaFoldDB" id="A0A3P5Z7D8"/>
<dbReference type="EMBL" id="LR031571">
    <property type="protein sequence ID" value="VDC76156.1"/>
    <property type="molecule type" value="Genomic_DNA"/>
</dbReference>
<accession>A0A3P5Z7D8</accession>
<gene>
    <name evidence="1" type="ORF">BRAA01T02658Z</name>
</gene>
<organism evidence="1">
    <name type="scientific">Brassica campestris</name>
    <name type="common">Field mustard</name>
    <dbReference type="NCBI Taxonomy" id="3711"/>
    <lineage>
        <taxon>Eukaryota</taxon>
        <taxon>Viridiplantae</taxon>
        <taxon>Streptophyta</taxon>
        <taxon>Embryophyta</taxon>
        <taxon>Tracheophyta</taxon>
        <taxon>Spermatophyta</taxon>
        <taxon>Magnoliopsida</taxon>
        <taxon>eudicotyledons</taxon>
        <taxon>Gunneridae</taxon>
        <taxon>Pentapetalae</taxon>
        <taxon>rosids</taxon>
        <taxon>malvids</taxon>
        <taxon>Brassicales</taxon>
        <taxon>Brassicaceae</taxon>
        <taxon>Brassiceae</taxon>
        <taxon>Brassica</taxon>
    </lineage>
</organism>
<proteinExistence type="predicted"/>
<sequence length="53" mass="5986">MNCCRYSYGCAVQFIRHVKITGKKVTAGLIFASPLDATLWRRRSDRAPIMGLL</sequence>
<reference evidence="1" key="1">
    <citation type="submission" date="2018-11" db="EMBL/GenBank/DDBJ databases">
        <authorList>
            <consortium name="Genoscope - CEA"/>
            <person name="William W."/>
        </authorList>
    </citation>
    <scope>NUCLEOTIDE SEQUENCE</scope>
</reference>
<evidence type="ECO:0000313" key="1">
    <source>
        <dbReference type="EMBL" id="VDC76156.1"/>
    </source>
</evidence>
<protein>
    <submittedName>
        <fullName evidence="1">Uncharacterized protein</fullName>
    </submittedName>
</protein>
<name>A0A3P5Z7D8_BRACM</name>